<dbReference type="GO" id="GO:0016987">
    <property type="term" value="F:sigma factor activity"/>
    <property type="evidence" value="ECO:0007669"/>
    <property type="project" value="UniProtKB-KW"/>
</dbReference>
<dbReference type="OrthoDB" id="9784984at2"/>
<dbReference type="AlphaFoldDB" id="A0A1M5CEA7"/>
<dbReference type="EMBL" id="FQVI01000038">
    <property type="protein sequence ID" value="SHF52762.1"/>
    <property type="molecule type" value="Genomic_DNA"/>
</dbReference>
<evidence type="ECO:0000313" key="8">
    <source>
        <dbReference type="Proteomes" id="UP000184245"/>
    </source>
</evidence>
<keyword evidence="4" id="KW-0804">Transcription</keyword>
<evidence type="ECO:0000313" key="7">
    <source>
        <dbReference type="EMBL" id="SHF52762.1"/>
    </source>
</evidence>
<gene>
    <name evidence="7" type="ORF">SAMN02745158_04100</name>
</gene>
<dbReference type="InterPro" id="IPR036388">
    <property type="entry name" value="WH-like_DNA-bd_sf"/>
</dbReference>
<dbReference type="CDD" id="cd06171">
    <property type="entry name" value="Sigma70_r4"/>
    <property type="match status" value="1"/>
</dbReference>
<dbReference type="InterPro" id="IPR007627">
    <property type="entry name" value="RNA_pol_sigma70_r2"/>
</dbReference>
<name>A0A1M5CEA7_9CLOT</name>
<sequence length="173" mass="20094">MGEYGELARKARERDPKAFAGLYEMVYQDMYHMALYTLRNPQDAEDAVSETVADAYAGIHNLRDAEAFRGWIFKILSNKCKRRLKEYLNKPVELGEELTDSVSLEMYTPDPDENMQVREAFFRLGEEERLIVAMKVFGGYQSKEIGAILHKSHNTVRSKLSRALEKMQRYLDE</sequence>
<dbReference type="STRING" id="1122155.SAMN02745158_04100"/>
<dbReference type="NCBIfam" id="TIGR02937">
    <property type="entry name" value="sigma70-ECF"/>
    <property type="match status" value="1"/>
</dbReference>
<keyword evidence="8" id="KW-1185">Reference proteome</keyword>
<dbReference type="InterPro" id="IPR013249">
    <property type="entry name" value="RNA_pol_sigma70_r4_t2"/>
</dbReference>
<dbReference type="InterPro" id="IPR014284">
    <property type="entry name" value="RNA_pol_sigma-70_dom"/>
</dbReference>
<dbReference type="Pfam" id="PF08281">
    <property type="entry name" value="Sigma70_r4_2"/>
    <property type="match status" value="1"/>
</dbReference>
<dbReference type="Pfam" id="PF04542">
    <property type="entry name" value="Sigma70_r2"/>
    <property type="match status" value="1"/>
</dbReference>
<comment type="similarity">
    <text evidence="1">Belongs to the sigma-70 factor family. ECF subfamily.</text>
</comment>
<evidence type="ECO:0000256" key="1">
    <source>
        <dbReference type="ARBA" id="ARBA00010641"/>
    </source>
</evidence>
<keyword evidence="2" id="KW-0805">Transcription regulation</keyword>
<feature type="domain" description="RNA polymerase sigma factor 70 region 4 type 2" evidence="6">
    <location>
        <begin position="116"/>
        <end position="167"/>
    </location>
</feature>
<dbReference type="PANTHER" id="PTHR43133">
    <property type="entry name" value="RNA POLYMERASE ECF-TYPE SIGMA FACTO"/>
    <property type="match status" value="1"/>
</dbReference>
<dbReference type="PANTHER" id="PTHR43133:SF51">
    <property type="entry name" value="RNA POLYMERASE SIGMA FACTOR"/>
    <property type="match status" value="1"/>
</dbReference>
<dbReference type="GO" id="GO:0003677">
    <property type="term" value="F:DNA binding"/>
    <property type="evidence" value="ECO:0007669"/>
    <property type="project" value="InterPro"/>
</dbReference>
<dbReference type="InterPro" id="IPR039425">
    <property type="entry name" value="RNA_pol_sigma-70-like"/>
</dbReference>
<dbReference type="Gene3D" id="1.10.1740.10">
    <property type="match status" value="1"/>
</dbReference>
<protein>
    <submittedName>
        <fullName evidence="7">RNA polymerase sigma-70 factor, ECF subfamily</fullName>
    </submittedName>
</protein>
<evidence type="ECO:0000256" key="4">
    <source>
        <dbReference type="ARBA" id="ARBA00023163"/>
    </source>
</evidence>
<dbReference type="GO" id="GO:0006352">
    <property type="term" value="P:DNA-templated transcription initiation"/>
    <property type="evidence" value="ECO:0007669"/>
    <property type="project" value="InterPro"/>
</dbReference>
<evidence type="ECO:0000259" key="5">
    <source>
        <dbReference type="Pfam" id="PF04542"/>
    </source>
</evidence>
<dbReference type="InterPro" id="IPR013324">
    <property type="entry name" value="RNA_pol_sigma_r3/r4-like"/>
</dbReference>
<evidence type="ECO:0000256" key="3">
    <source>
        <dbReference type="ARBA" id="ARBA00023082"/>
    </source>
</evidence>
<dbReference type="SUPFAM" id="SSF88659">
    <property type="entry name" value="Sigma3 and sigma4 domains of RNA polymerase sigma factors"/>
    <property type="match status" value="1"/>
</dbReference>
<evidence type="ECO:0000256" key="2">
    <source>
        <dbReference type="ARBA" id="ARBA00023015"/>
    </source>
</evidence>
<feature type="domain" description="RNA polymerase sigma-70 region 2" evidence="5">
    <location>
        <begin position="22"/>
        <end position="85"/>
    </location>
</feature>
<dbReference type="InterPro" id="IPR013325">
    <property type="entry name" value="RNA_pol_sigma_r2"/>
</dbReference>
<reference evidence="7 8" key="1">
    <citation type="submission" date="2016-11" db="EMBL/GenBank/DDBJ databases">
        <authorList>
            <person name="Jaros S."/>
            <person name="Januszkiewicz K."/>
            <person name="Wedrychowicz H."/>
        </authorList>
    </citation>
    <scope>NUCLEOTIDE SEQUENCE [LARGE SCALE GENOMIC DNA]</scope>
    <source>
        <strain evidence="7 8">DSM 17459</strain>
    </source>
</reference>
<accession>A0A1M5CEA7</accession>
<organism evidence="7 8">
    <name type="scientific">Lactonifactor longoviformis DSM 17459</name>
    <dbReference type="NCBI Taxonomy" id="1122155"/>
    <lineage>
        <taxon>Bacteria</taxon>
        <taxon>Bacillati</taxon>
        <taxon>Bacillota</taxon>
        <taxon>Clostridia</taxon>
        <taxon>Eubacteriales</taxon>
        <taxon>Clostridiaceae</taxon>
        <taxon>Lactonifactor</taxon>
    </lineage>
</organism>
<evidence type="ECO:0000259" key="6">
    <source>
        <dbReference type="Pfam" id="PF08281"/>
    </source>
</evidence>
<dbReference type="Proteomes" id="UP000184245">
    <property type="component" value="Unassembled WGS sequence"/>
</dbReference>
<keyword evidence="3" id="KW-0731">Sigma factor</keyword>
<dbReference type="Gene3D" id="1.10.10.10">
    <property type="entry name" value="Winged helix-like DNA-binding domain superfamily/Winged helix DNA-binding domain"/>
    <property type="match status" value="1"/>
</dbReference>
<proteinExistence type="inferred from homology"/>
<dbReference type="SUPFAM" id="SSF88946">
    <property type="entry name" value="Sigma2 domain of RNA polymerase sigma factors"/>
    <property type="match status" value="1"/>
</dbReference>